<evidence type="ECO:0000313" key="4">
    <source>
        <dbReference type="Proteomes" id="UP000069902"/>
    </source>
</evidence>
<keyword evidence="2" id="KW-0732">Signal</keyword>
<evidence type="ECO:0000256" key="1">
    <source>
        <dbReference type="SAM" id="MobiDB-lite"/>
    </source>
</evidence>
<dbReference type="EMBL" id="LN879502">
    <property type="protein sequence ID" value="CUI16640.1"/>
    <property type="molecule type" value="Genomic_DNA"/>
</dbReference>
<sequence>MRNKKQLSGILTAFCLLTLSIEAAPNQPAANQANNPANPNRQFDQSQAAKTDARFNIMNRDQADGSDIYAIPYDDSEIEDEEEINRWQKKEVFPLPHSR</sequence>
<organism evidence="3 4">
    <name type="scientific">Candidatus Protochlamydia naegleriophila</name>
    <dbReference type="NCBI Taxonomy" id="389348"/>
    <lineage>
        <taxon>Bacteria</taxon>
        <taxon>Pseudomonadati</taxon>
        <taxon>Chlamydiota</taxon>
        <taxon>Chlamydiia</taxon>
        <taxon>Parachlamydiales</taxon>
        <taxon>Parachlamydiaceae</taxon>
        <taxon>Candidatus Protochlamydia</taxon>
    </lineage>
</organism>
<dbReference type="PATRIC" id="fig|389348.3.peg.1119"/>
<feature type="chain" id="PRO_5006856290" description="Secreted protein" evidence="2">
    <location>
        <begin position="24"/>
        <end position="99"/>
    </location>
</feature>
<dbReference type="RefSeq" id="WP_032125481.1">
    <property type="nucleotide sequence ID" value="NZ_LN879502.1"/>
</dbReference>
<evidence type="ECO:0000313" key="3">
    <source>
        <dbReference type="EMBL" id="CUI16640.1"/>
    </source>
</evidence>
<feature type="compositionally biased region" description="Low complexity" evidence="1">
    <location>
        <begin position="27"/>
        <end position="40"/>
    </location>
</feature>
<proteinExistence type="predicted"/>
<evidence type="ECO:0000256" key="2">
    <source>
        <dbReference type="SAM" id="SignalP"/>
    </source>
</evidence>
<protein>
    <recommendedName>
        <fullName evidence="5">Secreted protein</fullName>
    </recommendedName>
</protein>
<gene>
    <name evidence="3" type="ORF">PNK_1017</name>
</gene>
<feature type="signal peptide" evidence="2">
    <location>
        <begin position="1"/>
        <end position="23"/>
    </location>
</feature>
<dbReference type="STRING" id="389348.PNK_1017"/>
<dbReference type="AlphaFoldDB" id="A0A0U5ER38"/>
<accession>A0A0U5ER38</accession>
<dbReference type="InParanoid" id="A0A0U5ER38"/>
<feature type="region of interest" description="Disordered" evidence="1">
    <location>
        <begin position="27"/>
        <end position="50"/>
    </location>
</feature>
<keyword evidence="4" id="KW-1185">Reference proteome</keyword>
<reference evidence="4" key="1">
    <citation type="submission" date="2015-09" db="EMBL/GenBank/DDBJ databases">
        <authorList>
            <person name="Bertelli C."/>
        </authorList>
    </citation>
    <scope>NUCLEOTIDE SEQUENCE [LARGE SCALE GENOMIC DNA]</scope>
    <source>
        <strain evidence="4">KNic</strain>
    </source>
</reference>
<dbReference type="Proteomes" id="UP000069902">
    <property type="component" value="Chromosome cPNK"/>
</dbReference>
<dbReference type="KEGG" id="pnl:PNK_1017"/>
<name>A0A0U5ER38_9BACT</name>
<evidence type="ECO:0008006" key="5">
    <source>
        <dbReference type="Google" id="ProtNLM"/>
    </source>
</evidence>